<organism evidence="1 2">
    <name type="scientific">Pistacia integerrima</name>
    <dbReference type="NCBI Taxonomy" id="434235"/>
    <lineage>
        <taxon>Eukaryota</taxon>
        <taxon>Viridiplantae</taxon>
        <taxon>Streptophyta</taxon>
        <taxon>Embryophyta</taxon>
        <taxon>Tracheophyta</taxon>
        <taxon>Spermatophyta</taxon>
        <taxon>Magnoliopsida</taxon>
        <taxon>eudicotyledons</taxon>
        <taxon>Gunneridae</taxon>
        <taxon>Pentapetalae</taxon>
        <taxon>rosids</taxon>
        <taxon>malvids</taxon>
        <taxon>Sapindales</taxon>
        <taxon>Anacardiaceae</taxon>
        <taxon>Pistacia</taxon>
    </lineage>
</organism>
<evidence type="ECO:0000313" key="1">
    <source>
        <dbReference type="EMBL" id="KAJ0025776.1"/>
    </source>
</evidence>
<name>A0ACC0XW83_9ROSI</name>
<keyword evidence="2" id="KW-1185">Reference proteome</keyword>
<dbReference type="EMBL" id="CM047745">
    <property type="protein sequence ID" value="KAJ0025776.1"/>
    <property type="molecule type" value="Genomic_DNA"/>
</dbReference>
<proteinExistence type="predicted"/>
<dbReference type="Proteomes" id="UP001163603">
    <property type="component" value="Chromosome 10"/>
</dbReference>
<protein>
    <submittedName>
        <fullName evidence="1">Uncharacterized protein</fullName>
    </submittedName>
</protein>
<reference evidence="2" key="1">
    <citation type="journal article" date="2023" name="G3 (Bethesda)">
        <title>Genome assembly and association tests identify interacting loci associated with vigor, precocity, and sex in interspecific pistachio rootstocks.</title>
        <authorList>
            <person name="Palmer W."/>
            <person name="Jacygrad E."/>
            <person name="Sagayaradj S."/>
            <person name="Cavanaugh K."/>
            <person name="Han R."/>
            <person name="Bertier L."/>
            <person name="Beede B."/>
            <person name="Kafkas S."/>
            <person name="Golino D."/>
            <person name="Preece J."/>
            <person name="Michelmore R."/>
        </authorList>
    </citation>
    <scope>NUCLEOTIDE SEQUENCE [LARGE SCALE GENOMIC DNA]</scope>
</reference>
<evidence type="ECO:0000313" key="2">
    <source>
        <dbReference type="Proteomes" id="UP001163603"/>
    </source>
</evidence>
<sequence>MPHLVRLGRRHAEMRLQNHVAGWANLKIKRGKGRRDVQMYGPPFRDVSYNNLSGSLPRWIQEQNLQLNLVANNFNLESSNYSSVLPYGLHCLQRNFPCNRGSPIYSSFAINCAGPTITSHDIVYESDNEPLGPATYYLTDTNRWGVSNVGYFIGSNNIQYNIISTSTVTNTQESRLFQRARISASSLRYYGVGLQNGKYTVTLQFVELANFTTIGWKSFGRRVFDIYVQGNLVEKDFDITRVAGGVLRRAVQRKYPAQAWHLYKNNRQLELVDSKLSEFSEEEVKVLIGVALLCTQTLPSSRPSMSRVIAMLCGDMEVSTINSKPGYLIEWAFNDVTTFVSDDINEECEDTSHYISSTRLRTTDKTLEISASEALLH</sequence>
<comment type="caution">
    <text evidence="1">The sequence shown here is derived from an EMBL/GenBank/DDBJ whole genome shotgun (WGS) entry which is preliminary data.</text>
</comment>
<accession>A0ACC0XW83</accession>
<gene>
    <name evidence="1" type="ORF">Pint_06915</name>
</gene>